<dbReference type="InterPro" id="IPR050492">
    <property type="entry name" value="Bact_metal-bind_prot9"/>
</dbReference>
<comment type="subcellular location">
    <subcellularLocation>
        <location evidence="1">Cell envelope</location>
    </subcellularLocation>
</comment>
<dbReference type="GO" id="GO:0030313">
    <property type="term" value="C:cell envelope"/>
    <property type="evidence" value="ECO:0007669"/>
    <property type="project" value="UniProtKB-SubCell"/>
</dbReference>
<dbReference type="CDD" id="cd01137">
    <property type="entry name" value="PsaA"/>
    <property type="match status" value="1"/>
</dbReference>
<reference evidence="8 9" key="1">
    <citation type="submission" date="2016-10" db="EMBL/GenBank/DDBJ databases">
        <authorList>
            <person name="de Groot N.N."/>
        </authorList>
    </citation>
    <scope>NUCLEOTIDE SEQUENCE [LARGE SCALE GENOMIC DNA]</scope>
    <source>
        <strain evidence="8 9">CGMCC 1.8925</strain>
    </source>
</reference>
<dbReference type="EMBL" id="FMVT01000002">
    <property type="protein sequence ID" value="SCY14694.1"/>
    <property type="molecule type" value="Genomic_DNA"/>
</dbReference>
<organism evidence="8 9">
    <name type="scientific">Paracoccus tibetensis</name>
    <dbReference type="NCBI Taxonomy" id="336292"/>
    <lineage>
        <taxon>Bacteria</taxon>
        <taxon>Pseudomonadati</taxon>
        <taxon>Pseudomonadota</taxon>
        <taxon>Alphaproteobacteria</taxon>
        <taxon>Rhodobacterales</taxon>
        <taxon>Paracoccaceae</taxon>
        <taxon>Paracoccus</taxon>
    </lineage>
</organism>
<dbReference type="RefSeq" id="WP_090740558.1">
    <property type="nucleotide sequence ID" value="NZ_FMVT01000002.1"/>
</dbReference>
<dbReference type="Gene3D" id="3.40.50.1980">
    <property type="entry name" value="Nitrogenase molybdenum iron protein domain"/>
    <property type="match status" value="2"/>
</dbReference>
<evidence type="ECO:0000256" key="2">
    <source>
        <dbReference type="ARBA" id="ARBA00011028"/>
    </source>
</evidence>
<evidence type="ECO:0000256" key="3">
    <source>
        <dbReference type="ARBA" id="ARBA00022448"/>
    </source>
</evidence>
<evidence type="ECO:0000256" key="5">
    <source>
        <dbReference type="ARBA" id="ARBA00022729"/>
    </source>
</evidence>
<comment type="similarity">
    <text evidence="2 6">Belongs to the bacterial solute-binding protein 9 family.</text>
</comment>
<protein>
    <submittedName>
        <fullName evidence="8">Manganese/iron transport system substrate-binding protein</fullName>
    </submittedName>
</protein>
<keyword evidence="5 7" id="KW-0732">Signal</keyword>
<name>A0A1G5DJE2_9RHOB</name>
<dbReference type="PRINTS" id="PR00691">
    <property type="entry name" value="ADHESINB"/>
</dbReference>
<evidence type="ECO:0000313" key="8">
    <source>
        <dbReference type="EMBL" id="SCY14694.1"/>
    </source>
</evidence>
<dbReference type="InterPro" id="IPR006127">
    <property type="entry name" value="ZnuA-like"/>
</dbReference>
<evidence type="ECO:0000256" key="7">
    <source>
        <dbReference type="SAM" id="SignalP"/>
    </source>
</evidence>
<sequence length="291" mass="30860">MRLPILAALLLTPLAAAADQIKVATSFTILADMARNVAGDLAEVTSITRPGAEIHDYQPTPRDVLGVQDADLILVNGMNLEGWIDSFLVRLEDVPVAVLTEGIAPVPIAGGGYDGQPNPHAWMALDSAGIYIDNIAAALSQADPANAAAYAANAETYKAEIAATIAPLRDAARALPEDRRILVTSEGAFSYLARDFDLEELYLWPINAEGEGTPQQVRTLVDRMRETGAPVIFSESTVSDRPARAVAAETGARYGGILHVDSLSDADGPVPTYLDLLRVTSETIVTQLAAD</sequence>
<dbReference type="PANTHER" id="PTHR42953">
    <property type="entry name" value="HIGH-AFFINITY ZINC UPTAKE SYSTEM PROTEIN ZNUA-RELATED"/>
    <property type="match status" value="1"/>
</dbReference>
<accession>A0A1G5DJE2</accession>
<feature type="signal peptide" evidence="7">
    <location>
        <begin position="1"/>
        <end position="18"/>
    </location>
</feature>
<dbReference type="Proteomes" id="UP000199502">
    <property type="component" value="Unassembled WGS sequence"/>
</dbReference>
<keyword evidence="4" id="KW-0479">Metal-binding</keyword>
<dbReference type="GO" id="GO:0046872">
    <property type="term" value="F:metal ion binding"/>
    <property type="evidence" value="ECO:0007669"/>
    <property type="project" value="UniProtKB-KW"/>
</dbReference>
<dbReference type="InterPro" id="IPR006128">
    <property type="entry name" value="Lipoprotein_PsaA-like"/>
</dbReference>
<keyword evidence="9" id="KW-1185">Reference proteome</keyword>
<evidence type="ECO:0000313" key="9">
    <source>
        <dbReference type="Proteomes" id="UP000199502"/>
    </source>
</evidence>
<dbReference type="GO" id="GO:0030001">
    <property type="term" value="P:metal ion transport"/>
    <property type="evidence" value="ECO:0007669"/>
    <property type="project" value="InterPro"/>
</dbReference>
<keyword evidence="3 6" id="KW-0813">Transport</keyword>
<dbReference type="InterPro" id="IPR006129">
    <property type="entry name" value="AdhesinB"/>
</dbReference>
<feature type="chain" id="PRO_5011723566" evidence="7">
    <location>
        <begin position="19"/>
        <end position="291"/>
    </location>
</feature>
<gene>
    <name evidence="8" type="ORF">SAMN05660710_00828</name>
</gene>
<dbReference type="AlphaFoldDB" id="A0A1G5DJE2"/>
<proteinExistence type="inferred from homology"/>
<evidence type="ECO:0000256" key="6">
    <source>
        <dbReference type="RuleBase" id="RU003512"/>
    </source>
</evidence>
<dbReference type="Pfam" id="PF01297">
    <property type="entry name" value="ZnuA"/>
    <property type="match status" value="1"/>
</dbReference>
<evidence type="ECO:0000256" key="1">
    <source>
        <dbReference type="ARBA" id="ARBA00004196"/>
    </source>
</evidence>
<dbReference type="GO" id="GO:0007155">
    <property type="term" value="P:cell adhesion"/>
    <property type="evidence" value="ECO:0007669"/>
    <property type="project" value="InterPro"/>
</dbReference>
<dbReference type="SUPFAM" id="SSF53807">
    <property type="entry name" value="Helical backbone' metal receptor"/>
    <property type="match status" value="1"/>
</dbReference>
<dbReference type="PANTHER" id="PTHR42953:SF1">
    <property type="entry name" value="METAL-BINDING PROTEIN HI_0362-RELATED"/>
    <property type="match status" value="1"/>
</dbReference>
<dbReference type="PRINTS" id="PR00690">
    <property type="entry name" value="ADHESNFAMILY"/>
</dbReference>
<dbReference type="STRING" id="336292.SAMN05660710_00828"/>
<evidence type="ECO:0000256" key="4">
    <source>
        <dbReference type="ARBA" id="ARBA00022723"/>
    </source>
</evidence>
<dbReference type="OrthoDB" id="9793396at2"/>